<dbReference type="GO" id="GO:0042586">
    <property type="term" value="F:peptide deformylase activity"/>
    <property type="evidence" value="ECO:0007669"/>
    <property type="project" value="UniProtKB-UniRule"/>
</dbReference>
<reference evidence="6 7" key="1">
    <citation type="submission" date="2019-07" db="EMBL/GenBank/DDBJ databases">
        <title>Whole genome shotgun sequence of Rhodospirillum oryzae NBRC 107573.</title>
        <authorList>
            <person name="Hosoyama A."/>
            <person name="Uohara A."/>
            <person name="Ohji S."/>
            <person name="Ichikawa N."/>
        </authorList>
    </citation>
    <scope>NUCLEOTIDE SEQUENCE [LARGE SCALE GENOMIC DNA]</scope>
    <source>
        <strain evidence="6 7">NBRC 107573</strain>
    </source>
</reference>
<dbReference type="PIRSF" id="PIRSF004749">
    <property type="entry name" value="Pep_def"/>
    <property type="match status" value="1"/>
</dbReference>
<dbReference type="NCBIfam" id="TIGR00079">
    <property type="entry name" value="pept_deformyl"/>
    <property type="match status" value="1"/>
</dbReference>
<dbReference type="CDD" id="cd00487">
    <property type="entry name" value="Pep_deformylase"/>
    <property type="match status" value="1"/>
</dbReference>
<accession>A0A512H3X1</accession>
<dbReference type="AlphaFoldDB" id="A0A512H3X1"/>
<dbReference type="Proteomes" id="UP000321567">
    <property type="component" value="Unassembled WGS sequence"/>
</dbReference>
<dbReference type="RefSeq" id="WP_147162237.1">
    <property type="nucleotide sequence ID" value="NZ_BJZO01000005.1"/>
</dbReference>
<proteinExistence type="inferred from homology"/>
<comment type="caution">
    <text evidence="6">The sequence shown here is derived from an EMBL/GenBank/DDBJ whole genome shotgun (WGS) entry which is preliminary data.</text>
</comment>
<comment type="catalytic activity">
    <reaction evidence="5">
        <text>N-terminal N-formyl-L-methionyl-[peptide] + H2O = N-terminal L-methionyl-[peptide] + formate</text>
        <dbReference type="Rhea" id="RHEA:24420"/>
        <dbReference type="Rhea" id="RHEA-COMP:10639"/>
        <dbReference type="Rhea" id="RHEA-COMP:10640"/>
        <dbReference type="ChEBI" id="CHEBI:15377"/>
        <dbReference type="ChEBI" id="CHEBI:15740"/>
        <dbReference type="ChEBI" id="CHEBI:49298"/>
        <dbReference type="ChEBI" id="CHEBI:64731"/>
        <dbReference type="EC" id="3.5.1.88"/>
    </reaction>
</comment>
<feature type="active site" evidence="5">
    <location>
        <position position="143"/>
    </location>
</feature>
<dbReference type="Pfam" id="PF01327">
    <property type="entry name" value="Pep_deformylase"/>
    <property type="match status" value="1"/>
</dbReference>
<dbReference type="EMBL" id="BJZO01000005">
    <property type="protein sequence ID" value="GEO80169.1"/>
    <property type="molecule type" value="Genomic_DNA"/>
</dbReference>
<comment type="cofactor">
    <cofactor evidence="5">
        <name>Fe(2+)</name>
        <dbReference type="ChEBI" id="CHEBI:29033"/>
    </cofactor>
    <text evidence="5">Binds 1 Fe(2+) ion.</text>
</comment>
<keyword evidence="4 5" id="KW-0648">Protein biosynthesis</keyword>
<dbReference type="SUPFAM" id="SSF56420">
    <property type="entry name" value="Peptide deformylase"/>
    <property type="match status" value="1"/>
</dbReference>
<organism evidence="6 7">
    <name type="scientific">Pararhodospirillum oryzae</name>
    <dbReference type="NCBI Taxonomy" id="478448"/>
    <lineage>
        <taxon>Bacteria</taxon>
        <taxon>Pseudomonadati</taxon>
        <taxon>Pseudomonadota</taxon>
        <taxon>Alphaproteobacteria</taxon>
        <taxon>Rhodospirillales</taxon>
        <taxon>Rhodospirillaceae</taxon>
        <taxon>Pararhodospirillum</taxon>
    </lineage>
</organism>
<protein>
    <recommendedName>
        <fullName evidence="5">Peptide deformylase</fullName>
        <shortName evidence="5">PDF</shortName>
        <ecNumber evidence="5">3.5.1.88</ecNumber>
    </recommendedName>
    <alternativeName>
        <fullName evidence="5">Polypeptide deformylase</fullName>
    </alternativeName>
</protein>
<dbReference type="PRINTS" id="PR01576">
    <property type="entry name" value="PDEFORMYLASE"/>
</dbReference>
<keyword evidence="7" id="KW-1185">Reference proteome</keyword>
<dbReference type="InterPro" id="IPR036821">
    <property type="entry name" value="Peptide_deformylase_sf"/>
</dbReference>
<keyword evidence="2 5" id="KW-0479">Metal-binding</keyword>
<evidence type="ECO:0000256" key="5">
    <source>
        <dbReference type="HAMAP-Rule" id="MF_00163"/>
    </source>
</evidence>
<evidence type="ECO:0000256" key="4">
    <source>
        <dbReference type="ARBA" id="ARBA00022917"/>
    </source>
</evidence>
<dbReference type="NCBIfam" id="NF001159">
    <property type="entry name" value="PRK00150.1-3"/>
    <property type="match status" value="1"/>
</dbReference>
<dbReference type="HAMAP" id="MF_00163">
    <property type="entry name" value="Pep_deformylase"/>
    <property type="match status" value="1"/>
</dbReference>
<evidence type="ECO:0000256" key="1">
    <source>
        <dbReference type="ARBA" id="ARBA00010759"/>
    </source>
</evidence>
<evidence type="ECO:0000256" key="2">
    <source>
        <dbReference type="ARBA" id="ARBA00022723"/>
    </source>
</evidence>
<evidence type="ECO:0000256" key="3">
    <source>
        <dbReference type="ARBA" id="ARBA00022801"/>
    </source>
</evidence>
<gene>
    <name evidence="6" type="primary">def_1</name>
    <name evidence="5" type="synonym">def</name>
    <name evidence="6" type="ORF">ROR02_03000</name>
</gene>
<dbReference type="InterPro" id="IPR023635">
    <property type="entry name" value="Peptide_deformylase"/>
</dbReference>
<feature type="binding site" evidence="5">
    <location>
        <position position="100"/>
    </location>
    <ligand>
        <name>Fe cation</name>
        <dbReference type="ChEBI" id="CHEBI:24875"/>
    </ligand>
</feature>
<dbReference type="FunFam" id="3.90.45.10:FF:000003">
    <property type="entry name" value="Peptide deformylase"/>
    <property type="match status" value="1"/>
</dbReference>
<keyword evidence="3 5" id="KW-0378">Hydrolase</keyword>
<comment type="function">
    <text evidence="5">Removes the formyl group from the N-terminal Met of newly synthesized proteins. Requires at least a dipeptide for an efficient rate of reaction. N-terminal L-methionine is a prerequisite for activity but the enzyme has broad specificity at other positions.</text>
</comment>
<evidence type="ECO:0000313" key="6">
    <source>
        <dbReference type="EMBL" id="GEO80169.1"/>
    </source>
</evidence>
<keyword evidence="5" id="KW-0408">Iron</keyword>
<dbReference type="Gene3D" id="3.90.45.10">
    <property type="entry name" value="Peptide deformylase"/>
    <property type="match status" value="1"/>
</dbReference>
<dbReference type="GO" id="GO:0046872">
    <property type="term" value="F:metal ion binding"/>
    <property type="evidence" value="ECO:0007669"/>
    <property type="project" value="UniProtKB-KW"/>
</dbReference>
<dbReference type="GO" id="GO:0006412">
    <property type="term" value="P:translation"/>
    <property type="evidence" value="ECO:0007669"/>
    <property type="project" value="UniProtKB-UniRule"/>
</dbReference>
<dbReference type="PANTHER" id="PTHR10458:SF2">
    <property type="entry name" value="PEPTIDE DEFORMYLASE, MITOCHONDRIAL"/>
    <property type="match status" value="1"/>
</dbReference>
<comment type="similarity">
    <text evidence="1 5">Belongs to the polypeptide deformylase family.</text>
</comment>
<dbReference type="PANTHER" id="PTHR10458">
    <property type="entry name" value="PEPTIDE DEFORMYLASE"/>
    <property type="match status" value="1"/>
</dbReference>
<dbReference type="OrthoDB" id="9804313at2"/>
<evidence type="ECO:0000313" key="7">
    <source>
        <dbReference type="Proteomes" id="UP000321567"/>
    </source>
</evidence>
<dbReference type="EC" id="3.5.1.88" evidence="5"/>
<name>A0A512H3X1_9PROT</name>
<sequence length="179" mass="19279">MALLKIARMGTPVLLKPALPVTDFTDPALHRLIEDMAETLADSGGVGLAAPQVHASVRLLVYQVPAERMGPDQGAVPFSVLINPTLDPLGPDTAAEWEGCLSLPGLTGRVPRARSIHYRGFNERGEPVEGEAHGFHARVLQHETDHLDGILYPRRLADPGDFGFVEEIRKALAGRVPSA</sequence>
<feature type="binding site" evidence="5">
    <location>
        <position position="142"/>
    </location>
    <ligand>
        <name>Fe cation</name>
        <dbReference type="ChEBI" id="CHEBI:24875"/>
    </ligand>
</feature>
<feature type="binding site" evidence="5">
    <location>
        <position position="146"/>
    </location>
    <ligand>
        <name>Fe cation</name>
        <dbReference type="ChEBI" id="CHEBI:24875"/>
    </ligand>
</feature>